<comment type="caution">
    <text evidence="2">The sequence shown here is derived from an EMBL/GenBank/DDBJ whole genome shotgun (WGS) entry which is preliminary data.</text>
</comment>
<keyword evidence="3" id="KW-1185">Reference proteome</keyword>
<dbReference type="Proteomes" id="UP001445335">
    <property type="component" value="Unassembled WGS sequence"/>
</dbReference>
<gene>
    <name evidence="2" type="ORF">WJX81_003127</name>
</gene>
<accession>A0AAW1SK25</accession>
<feature type="compositionally biased region" description="Low complexity" evidence="1">
    <location>
        <begin position="513"/>
        <end position="530"/>
    </location>
</feature>
<name>A0AAW1SK25_9CHLO</name>
<protein>
    <recommendedName>
        <fullName evidence="4">SMP-LTD domain-containing protein</fullName>
    </recommendedName>
</protein>
<dbReference type="EMBL" id="JALJOU010000001">
    <property type="protein sequence ID" value="KAK9846403.1"/>
    <property type="molecule type" value="Genomic_DNA"/>
</dbReference>
<evidence type="ECO:0000256" key="1">
    <source>
        <dbReference type="SAM" id="MobiDB-lite"/>
    </source>
</evidence>
<feature type="region of interest" description="Disordered" evidence="1">
    <location>
        <begin position="493"/>
        <end position="536"/>
    </location>
</feature>
<feature type="region of interest" description="Disordered" evidence="1">
    <location>
        <begin position="223"/>
        <end position="244"/>
    </location>
</feature>
<reference evidence="2 3" key="1">
    <citation type="journal article" date="2024" name="Nat. Commun.">
        <title>Phylogenomics reveals the evolutionary origins of lichenization in chlorophyte algae.</title>
        <authorList>
            <person name="Puginier C."/>
            <person name="Libourel C."/>
            <person name="Otte J."/>
            <person name="Skaloud P."/>
            <person name="Haon M."/>
            <person name="Grisel S."/>
            <person name="Petersen M."/>
            <person name="Berrin J.G."/>
            <person name="Delaux P.M."/>
            <person name="Dal Grande F."/>
            <person name="Keller J."/>
        </authorList>
    </citation>
    <scope>NUCLEOTIDE SEQUENCE [LARGE SCALE GENOMIC DNA]</scope>
    <source>
        <strain evidence="2 3">SAG 245.80</strain>
    </source>
</reference>
<proteinExistence type="predicted"/>
<organism evidence="2 3">
    <name type="scientific">Elliptochloris bilobata</name>
    <dbReference type="NCBI Taxonomy" id="381761"/>
    <lineage>
        <taxon>Eukaryota</taxon>
        <taxon>Viridiplantae</taxon>
        <taxon>Chlorophyta</taxon>
        <taxon>core chlorophytes</taxon>
        <taxon>Trebouxiophyceae</taxon>
        <taxon>Trebouxiophyceae incertae sedis</taxon>
        <taxon>Elliptochloris clade</taxon>
        <taxon>Elliptochloris</taxon>
    </lineage>
</organism>
<dbReference type="AlphaFoldDB" id="A0AAW1SK25"/>
<evidence type="ECO:0000313" key="2">
    <source>
        <dbReference type="EMBL" id="KAK9846403.1"/>
    </source>
</evidence>
<evidence type="ECO:0008006" key="4">
    <source>
        <dbReference type="Google" id="ProtNLM"/>
    </source>
</evidence>
<sequence>MINYFELLAVVLLLCAAPLAFVNWLLGGYTASLAGCYKLWRQGSIKCKSVRARPTPELSGLRVEQRKSCFTVFSISAIAADSSLWRILTGRRFELVVQEPVLDWTTDRNGASHTANVLADAGFIRLGKPAPKAGAAEAAPEGWEDVSAGEGVASAGGPLMPVEPREEDVLRPRLDGELRALTAHVLCRGGHLQLPRDLGMVVGEQLTFKALVGTASLEADAKASADTAANGEGEQEDWFAASRRPTPTEATGRVLYPVALAVHSEHLAMELLGWRTAAGMRLHRPLLLSMQFTPALAHYLFARLSPVLGAAVAFEGGGEVEVRLTPAGLVLPAETTTVRLEPMRLALASRGPVQSLIRLLKLGDKGVAEAPRLEAWTSAITADAHRSGLLVTHRWDLLLGPSARSGRGMRLAFWGQVLPGEVLELTLGLPAATLTPLGLSGLPPDYVFAIPVRGTSRQPRIDWVMAGAQLTELVVKHRVGQDLPFLRGLLNRPRKASGSDLPGAGAPPPLEPFPWDAAAAPADSQAQASDSKVDAS</sequence>
<evidence type="ECO:0000313" key="3">
    <source>
        <dbReference type="Proteomes" id="UP001445335"/>
    </source>
</evidence>